<feature type="region of interest" description="Disordered" evidence="1">
    <location>
        <begin position="113"/>
        <end position="143"/>
    </location>
</feature>
<name>A0A8H6EGE0_9HELO</name>
<proteinExistence type="predicted"/>
<dbReference type="OrthoDB" id="10676246at2759"/>
<evidence type="ECO:0000256" key="1">
    <source>
        <dbReference type="SAM" id="MobiDB-lite"/>
    </source>
</evidence>
<dbReference type="GeneID" id="59261940"/>
<dbReference type="AlphaFoldDB" id="A0A8H6EGE0"/>
<organism evidence="2 3">
    <name type="scientific">Botrytis fragariae</name>
    <dbReference type="NCBI Taxonomy" id="1964551"/>
    <lineage>
        <taxon>Eukaryota</taxon>
        <taxon>Fungi</taxon>
        <taxon>Dikarya</taxon>
        <taxon>Ascomycota</taxon>
        <taxon>Pezizomycotina</taxon>
        <taxon>Leotiomycetes</taxon>
        <taxon>Helotiales</taxon>
        <taxon>Sclerotiniaceae</taxon>
        <taxon>Botrytis</taxon>
    </lineage>
</organism>
<gene>
    <name evidence="2" type="ORF">Bfra_007879</name>
</gene>
<feature type="region of interest" description="Disordered" evidence="1">
    <location>
        <begin position="62"/>
        <end position="92"/>
    </location>
</feature>
<accession>A0A8H6EGE0</accession>
<feature type="compositionally biased region" description="Polar residues" evidence="1">
    <location>
        <begin position="80"/>
        <end position="92"/>
    </location>
</feature>
<comment type="caution">
    <text evidence="2">The sequence shown here is derived from an EMBL/GenBank/DDBJ whole genome shotgun (WGS) entry which is preliminary data.</text>
</comment>
<evidence type="ECO:0000313" key="3">
    <source>
        <dbReference type="Proteomes" id="UP000531561"/>
    </source>
</evidence>
<protein>
    <submittedName>
        <fullName evidence="2">Uncharacterized protein</fullName>
    </submittedName>
</protein>
<reference evidence="2 3" key="1">
    <citation type="journal article" date="2020" name="Phytopathology">
        <title>A high-quality genome resource of Botrytis fragariae, a new and rapidly spreading fungal pathogen causing strawberry gray mold in the U.S.A.</title>
        <authorList>
            <person name="Wu Y."/>
            <person name="Saski C.A."/>
            <person name="Schnabel G."/>
            <person name="Xiao S."/>
            <person name="Hu M."/>
        </authorList>
    </citation>
    <scope>NUCLEOTIDE SEQUENCE [LARGE SCALE GENOMIC DNA]</scope>
    <source>
        <strain evidence="2 3">BVB16</strain>
    </source>
</reference>
<dbReference type="Proteomes" id="UP000531561">
    <property type="component" value="Unassembled WGS sequence"/>
</dbReference>
<dbReference type="EMBL" id="JABFCT010000012">
    <property type="protein sequence ID" value="KAF5871364.1"/>
    <property type="molecule type" value="Genomic_DNA"/>
</dbReference>
<dbReference type="RefSeq" id="XP_037190311.1">
    <property type="nucleotide sequence ID" value="XM_037338248.1"/>
</dbReference>
<evidence type="ECO:0000313" key="2">
    <source>
        <dbReference type="EMBL" id="KAF5871364.1"/>
    </source>
</evidence>
<feature type="compositionally biased region" description="Basic and acidic residues" evidence="1">
    <location>
        <begin position="62"/>
        <end position="74"/>
    </location>
</feature>
<keyword evidence="3" id="KW-1185">Reference proteome</keyword>
<sequence>MLIVSSASLYNHPIPVLSPSKPPSSETLIDIFEFGHADGAVLLSAILDTLYRDPSRLVVLKPLEEKTPPLDSNRHVSPIDSHSSPDTSSGQSPHARIFMEVIVLQLQPSVYVRAPDRTPTSSAEAPPIMPMDNGRRMNPQQHH</sequence>